<feature type="domain" description="DhaK" evidence="14">
    <location>
        <begin position="9"/>
        <end position="351"/>
    </location>
</feature>
<dbReference type="PANTHER" id="PTHR28629:SF4">
    <property type="entry name" value="TRIOKINASE_FMN CYCLASE"/>
    <property type="match status" value="1"/>
</dbReference>
<keyword evidence="5" id="KW-0547">Nucleotide-binding</keyword>
<proteinExistence type="inferred from homology"/>
<dbReference type="GO" id="GO:0050354">
    <property type="term" value="F:triokinase activity"/>
    <property type="evidence" value="ECO:0007669"/>
    <property type="project" value="UniProtKB-EC"/>
</dbReference>
<sequence>MTDRHIFNDHTTLVARSLRGLVAHNPRLNLIPALKVVYRADADRSKVTTICGGGSGHEPGTPGFVGQGLLTAAVAGDVFASPSARQVLGAIKAVPSDKGTILIITNYTGDNLHFGLARLMAQGQGIENVELVVVGDDVSVPHSQGKMVGRRCLAGIILISKIMGAASEADMDFQPMVKLGRSMASNTASVCMALEHCHVPGRSGEWAQIGAGRCEIGLGLHNETGVFNIPQPEPEELFKMMLDMMLKQDDPERSFVKFADGDELILLVNNQGGLSPLEMGAVVDETLRQLEERGIVPKRVFSGVFMGSMNMPGVSLSLLNLTNVARECSAEGITVERLLEFTDAEHNSVAWPAAYRTYRDVPKDLAERKRADAYFELPEEKKEAKPTGPALKVNPEVIQAALKYAAEDVVALEPQLTKWDTIVGDGDCGETCEMGGLAVLKAVKEGLGKDGDLVTLFRDLTEIIDEACGGTLGAIFSIFLAGMTTSILAAAKSSPQPEINGEWFGKMALEGLETLKQRTAARVGHRTVMDALIPFADELAKTGDIAKAAAACRAGGESTSTLKAKLGRAAYVGDRKDQQMPPDPGAMAMVAVAEGIVKAANK</sequence>
<comment type="function">
    <text evidence="1">Catalyzes both the phosphorylation of dihydroxyacetone and of glyceraldehyde.</text>
</comment>
<evidence type="ECO:0000256" key="8">
    <source>
        <dbReference type="ARBA" id="ARBA00022840"/>
    </source>
</evidence>
<evidence type="ECO:0000259" key="13">
    <source>
        <dbReference type="PROSITE" id="PS51480"/>
    </source>
</evidence>
<dbReference type="Pfam" id="PF02733">
    <property type="entry name" value="Dak1"/>
    <property type="match status" value="1"/>
</dbReference>
<dbReference type="Pfam" id="PF02734">
    <property type="entry name" value="Dak2"/>
    <property type="match status" value="1"/>
</dbReference>
<gene>
    <name evidence="15" type="ORF">CcaverHIS019_0411730</name>
</gene>
<keyword evidence="7" id="KW-0319">Glycerol metabolism</keyword>
<keyword evidence="16" id="KW-1185">Reference proteome</keyword>
<feature type="binding site" evidence="12">
    <location>
        <position position="110"/>
    </location>
    <ligand>
        <name>substrate</name>
    </ligand>
</feature>
<dbReference type="GO" id="GO:0019563">
    <property type="term" value="P:glycerol catabolic process"/>
    <property type="evidence" value="ECO:0007669"/>
    <property type="project" value="TreeGrafter"/>
</dbReference>
<evidence type="ECO:0000256" key="7">
    <source>
        <dbReference type="ARBA" id="ARBA00022798"/>
    </source>
</evidence>
<evidence type="ECO:0000259" key="14">
    <source>
        <dbReference type="PROSITE" id="PS51481"/>
    </source>
</evidence>
<evidence type="ECO:0000313" key="15">
    <source>
        <dbReference type="EMBL" id="BEI92353.1"/>
    </source>
</evidence>
<dbReference type="Gene3D" id="3.30.1180.20">
    <property type="entry name" value="Dihydroxyacetone kinase, domain 2"/>
    <property type="match status" value="1"/>
</dbReference>
<dbReference type="InterPro" id="IPR004006">
    <property type="entry name" value="DhaK_dom"/>
</dbReference>
<dbReference type="InterPro" id="IPR050861">
    <property type="entry name" value="Dihydroxyacetone_Kinase"/>
</dbReference>
<evidence type="ECO:0000256" key="1">
    <source>
        <dbReference type="ARBA" id="ARBA00003264"/>
    </source>
</evidence>
<comment type="catalytic activity">
    <reaction evidence="10">
        <text>dihydroxyacetone + ATP = dihydroxyacetone phosphate + ADP + H(+)</text>
        <dbReference type="Rhea" id="RHEA:15773"/>
        <dbReference type="ChEBI" id="CHEBI:15378"/>
        <dbReference type="ChEBI" id="CHEBI:16016"/>
        <dbReference type="ChEBI" id="CHEBI:30616"/>
        <dbReference type="ChEBI" id="CHEBI:57642"/>
        <dbReference type="ChEBI" id="CHEBI:456216"/>
        <dbReference type="EC" id="2.7.1.29"/>
    </reaction>
</comment>
<dbReference type="PROSITE" id="PS51480">
    <property type="entry name" value="DHAL"/>
    <property type="match status" value="1"/>
</dbReference>
<keyword evidence="4" id="KW-0808">Transferase</keyword>
<dbReference type="GO" id="GO:0004371">
    <property type="term" value="F:glycerone kinase activity"/>
    <property type="evidence" value="ECO:0007669"/>
    <property type="project" value="UniProtKB-EC"/>
</dbReference>
<evidence type="ECO:0000256" key="3">
    <source>
        <dbReference type="ARBA" id="ARBA00008757"/>
    </source>
</evidence>
<dbReference type="GO" id="GO:0005829">
    <property type="term" value="C:cytosol"/>
    <property type="evidence" value="ECO:0007669"/>
    <property type="project" value="TreeGrafter"/>
</dbReference>
<protein>
    <recommendedName>
        <fullName evidence="17">Dihydroxyacetone kinase</fullName>
    </recommendedName>
</protein>
<evidence type="ECO:0000256" key="12">
    <source>
        <dbReference type="PIRSR" id="PIRSR612734-2"/>
    </source>
</evidence>
<organism evidence="15 16">
    <name type="scientific">Cutaneotrichosporon cavernicola</name>
    <dbReference type="NCBI Taxonomy" id="279322"/>
    <lineage>
        <taxon>Eukaryota</taxon>
        <taxon>Fungi</taxon>
        <taxon>Dikarya</taxon>
        <taxon>Basidiomycota</taxon>
        <taxon>Agaricomycotina</taxon>
        <taxon>Tremellomycetes</taxon>
        <taxon>Trichosporonales</taxon>
        <taxon>Trichosporonaceae</taxon>
        <taxon>Cutaneotrichosporon</taxon>
    </lineage>
</organism>
<name>A0AA48L5M0_9TREE</name>
<evidence type="ECO:0000256" key="5">
    <source>
        <dbReference type="ARBA" id="ARBA00022741"/>
    </source>
</evidence>
<evidence type="ECO:0000256" key="2">
    <source>
        <dbReference type="ARBA" id="ARBA00004778"/>
    </source>
</evidence>
<dbReference type="Gene3D" id="1.25.40.340">
    <property type="match status" value="1"/>
</dbReference>
<comment type="pathway">
    <text evidence="2">Polyol metabolism; glycerol fermentation; glycerone phosphate from glycerol (oxidative route): step 2/2.</text>
</comment>
<evidence type="ECO:0000313" key="16">
    <source>
        <dbReference type="Proteomes" id="UP001233271"/>
    </source>
</evidence>
<dbReference type="EMBL" id="AP028215">
    <property type="protein sequence ID" value="BEI92353.1"/>
    <property type="molecule type" value="Genomic_DNA"/>
</dbReference>
<dbReference type="NCBIfam" id="TIGR02361">
    <property type="entry name" value="dak_ATP"/>
    <property type="match status" value="1"/>
</dbReference>
<dbReference type="PANTHER" id="PTHR28629">
    <property type="entry name" value="TRIOKINASE/FMN CYCLASE"/>
    <property type="match status" value="1"/>
</dbReference>
<evidence type="ECO:0000256" key="4">
    <source>
        <dbReference type="ARBA" id="ARBA00022679"/>
    </source>
</evidence>
<dbReference type="InterPro" id="IPR004007">
    <property type="entry name" value="DhaL_dom"/>
</dbReference>
<feature type="domain" description="DhaL" evidence="13">
    <location>
        <begin position="396"/>
        <end position="598"/>
    </location>
</feature>
<dbReference type="InterPro" id="IPR036117">
    <property type="entry name" value="DhaL_dom_sf"/>
</dbReference>
<keyword evidence="6" id="KW-0418">Kinase</keyword>
<accession>A0AA48L5M0</accession>
<evidence type="ECO:0000256" key="6">
    <source>
        <dbReference type="ARBA" id="ARBA00022777"/>
    </source>
</evidence>
<dbReference type="AlphaFoldDB" id="A0AA48L5M0"/>
<keyword evidence="8" id="KW-0067">ATP-binding</keyword>
<evidence type="ECO:0000256" key="9">
    <source>
        <dbReference type="ARBA" id="ARBA00047974"/>
    </source>
</evidence>
<dbReference type="FunFam" id="3.40.50.10440:FF:000001">
    <property type="entry name" value="Dihydroxyacetone kinase, DhaK subunit"/>
    <property type="match status" value="1"/>
</dbReference>
<dbReference type="InterPro" id="IPR012734">
    <property type="entry name" value="DhaK_ATP"/>
</dbReference>
<dbReference type="GO" id="GO:0005524">
    <property type="term" value="F:ATP binding"/>
    <property type="evidence" value="ECO:0007669"/>
    <property type="project" value="UniProtKB-KW"/>
</dbReference>
<dbReference type="GeneID" id="85496223"/>
<dbReference type="Proteomes" id="UP001233271">
    <property type="component" value="Chromosome 4"/>
</dbReference>
<dbReference type="RefSeq" id="XP_060457618.1">
    <property type="nucleotide sequence ID" value="XM_060601090.1"/>
</dbReference>
<dbReference type="SUPFAM" id="SSF101473">
    <property type="entry name" value="DhaL-like"/>
    <property type="match status" value="1"/>
</dbReference>
<dbReference type="SUPFAM" id="SSF82549">
    <property type="entry name" value="DAK1/DegV-like"/>
    <property type="match status" value="1"/>
</dbReference>
<dbReference type="PROSITE" id="PS51481">
    <property type="entry name" value="DHAK"/>
    <property type="match status" value="1"/>
</dbReference>
<dbReference type="KEGG" id="ccac:CcaHIS019_0411730"/>
<dbReference type="SMART" id="SM01120">
    <property type="entry name" value="Dak2"/>
    <property type="match status" value="1"/>
</dbReference>
<dbReference type="Gene3D" id="3.40.50.10440">
    <property type="entry name" value="Dihydroxyacetone kinase, domain 1"/>
    <property type="match status" value="1"/>
</dbReference>
<feature type="active site" description="Tele-hemiaminal-histidine intermediate" evidence="11">
    <location>
        <position position="221"/>
    </location>
</feature>
<evidence type="ECO:0000256" key="10">
    <source>
        <dbReference type="ARBA" id="ARBA00048898"/>
    </source>
</evidence>
<reference evidence="15" key="1">
    <citation type="journal article" date="2023" name="BMC Genomics">
        <title>Chromosome-level genome assemblies of Cutaneotrichosporon spp. (Trichosporonales, Basidiomycota) reveal imbalanced evolution between nucleotide sequences and chromosome synteny.</title>
        <authorList>
            <person name="Kobayashi Y."/>
            <person name="Kayamori A."/>
            <person name="Aoki K."/>
            <person name="Shiwa Y."/>
            <person name="Matsutani M."/>
            <person name="Fujita N."/>
            <person name="Sugita T."/>
            <person name="Iwasaki W."/>
            <person name="Tanaka N."/>
            <person name="Takashima M."/>
        </authorList>
    </citation>
    <scope>NUCLEOTIDE SEQUENCE</scope>
    <source>
        <strain evidence="15">HIS019</strain>
    </source>
</reference>
<comment type="similarity">
    <text evidence="3">Belongs to the dihydroxyacetone kinase (DAK) family.</text>
</comment>
<comment type="catalytic activity">
    <reaction evidence="9">
        <text>D-glyceraldehyde + ATP = D-glyceraldehyde 3-phosphate + ADP + H(+)</text>
        <dbReference type="Rhea" id="RHEA:13941"/>
        <dbReference type="ChEBI" id="CHEBI:15378"/>
        <dbReference type="ChEBI" id="CHEBI:17378"/>
        <dbReference type="ChEBI" id="CHEBI:30616"/>
        <dbReference type="ChEBI" id="CHEBI:59776"/>
        <dbReference type="ChEBI" id="CHEBI:456216"/>
        <dbReference type="EC" id="2.7.1.28"/>
    </reaction>
</comment>
<evidence type="ECO:0000256" key="11">
    <source>
        <dbReference type="PIRSR" id="PIRSR612734-1"/>
    </source>
</evidence>
<dbReference type="FunFam" id="3.30.1180.20:FF:000001">
    <property type="entry name" value="Dihydroxyacetone kinase 1"/>
    <property type="match status" value="1"/>
</dbReference>
<feature type="binding site" evidence="12">
    <location>
        <begin position="54"/>
        <end position="57"/>
    </location>
    <ligand>
        <name>substrate</name>
    </ligand>
</feature>
<evidence type="ECO:0008006" key="17">
    <source>
        <dbReference type="Google" id="ProtNLM"/>
    </source>
</evidence>